<accession>A0A510JBQ1</accession>
<proteinExistence type="predicted"/>
<protein>
    <submittedName>
        <fullName evidence="1">Uncharacterized protein</fullName>
    </submittedName>
</protein>
<name>A0A510JBQ1_9FUSO</name>
<reference evidence="1 2" key="1">
    <citation type="submission" date="2019-07" db="EMBL/GenBank/DDBJ databases">
        <title>Complete Genome Sequence of Leptotrichia goodfellowii Strain JCM 16774.</title>
        <authorList>
            <person name="Watanabe S."/>
            <person name="Cui L."/>
        </authorList>
    </citation>
    <scope>NUCLEOTIDE SEQUENCE [LARGE SCALE GENOMIC DNA]</scope>
    <source>
        <strain evidence="1 2">JCM16774</strain>
    </source>
</reference>
<dbReference type="KEGG" id="lgo:JCM16774_0530"/>
<evidence type="ECO:0000313" key="1">
    <source>
        <dbReference type="EMBL" id="BBM35605.1"/>
    </source>
</evidence>
<dbReference type="Proteomes" id="UP000321606">
    <property type="component" value="Chromosome"/>
</dbReference>
<sequence>MRKILLMLFIMIAVPSFSYYNYYGAIAINQSTGASGYSYNYSDESSAINTALNQCGYNCIATVSFANTCASVAWSPSTGAYGWYSSRDRYLNNRLSKSYCGYSDCYVIADVCTSWY</sequence>
<dbReference type="STRING" id="714315.GCA_000516535_00532"/>
<dbReference type="Pfam" id="PF13827">
    <property type="entry name" value="DUF4189"/>
    <property type="match status" value="1"/>
</dbReference>
<dbReference type="InterPro" id="IPR025240">
    <property type="entry name" value="DUF4189"/>
</dbReference>
<dbReference type="AlphaFoldDB" id="A0A510JBQ1"/>
<gene>
    <name evidence="1" type="ORF">JCM16774_0530</name>
</gene>
<dbReference type="EMBL" id="AP019822">
    <property type="protein sequence ID" value="BBM35605.1"/>
    <property type="molecule type" value="Genomic_DNA"/>
</dbReference>
<organism evidence="1 2">
    <name type="scientific">Pseudoleptotrichia goodfellowii</name>
    <dbReference type="NCBI Taxonomy" id="157692"/>
    <lineage>
        <taxon>Bacteria</taxon>
        <taxon>Fusobacteriati</taxon>
        <taxon>Fusobacteriota</taxon>
        <taxon>Fusobacteriia</taxon>
        <taxon>Fusobacteriales</taxon>
        <taxon>Leptotrichiaceae</taxon>
        <taxon>Pseudoleptotrichia</taxon>
    </lineage>
</organism>
<evidence type="ECO:0000313" key="2">
    <source>
        <dbReference type="Proteomes" id="UP000321606"/>
    </source>
</evidence>